<gene>
    <name evidence="1" type="ORF">AGERDE_LOCUS683</name>
</gene>
<dbReference type="Proteomes" id="UP000789831">
    <property type="component" value="Unassembled WGS sequence"/>
</dbReference>
<protein>
    <submittedName>
        <fullName evidence="1">6375_t:CDS:1</fullName>
    </submittedName>
</protein>
<dbReference type="AlphaFoldDB" id="A0A9N8YLB7"/>
<keyword evidence="2" id="KW-1185">Reference proteome</keyword>
<dbReference type="OrthoDB" id="2130967at2759"/>
<evidence type="ECO:0000313" key="1">
    <source>
        <dbReference type="EMBL" id="CAG8436654.1"/>
    </source>
</evidence>
<comment type="caution">
    <text evidence="1">The sequence shown here is derived from an EMBL/GenBank/DDBJ whole genome shotgun (WGS) entry which is preliminary data.</text>
</comment>
<reference evidence="1" key="1">
    <citation type="submission" date="2021-06" db="EMBL/GenBank/DDBJ databases">
        <authorList>
            <person name="Kallberg Y."/>
            <person name="Tangrot J."/>
            <person name="Rosling A."/>
        </authorList>
    </citation>
    <scope>NUCLEOTIDE SEQUENCE</scope>
    <source>
        <strain evidence="1">MT106</strain>
    </source>
</reference>
<organism evidence="1 2">
    <name type="scientific">Ambispora gerdemannii</name>
    <dbReference type="NCBI Taxonomy" id="144530"/>
    <lineage>
        <taxon>Eukaryota</taxon>
        <taxon>Fungi</taxon>
        <taxon>Fungi incertae sedis</taxon>
        <taxon>Mucoromycota</taxon>
        <taxon>Glomeromycotina</taxon>
        <taxon>Glomeromycetes</taxon>
        <taxon>Archaeosporales</taxon>
        <taxon>Ambisporaceae</taxon>
        <taxon>Ambispora</taxon>
    </lineage>
</organism>
<name>A0A9N8YLB7_9GLOM</name>
<dbReference type="EMBL" id="CAJVPL010000035">
    <property type="protein sequence ID" value="CAG8436654.1"/>
    <property type="molecule type" value="Genomic_DNA"/>
</dbReference>
<sequence length="390" mass="45330">MIIIQRPLTWGRRSDEILWTRFENLADLRLFDSILRTHGGLQNIESMTHHMQFRKVFRYKTMRLESGNINVKTNNNLRIHVERVNKNIVRLYFAANRGAQAPIPVNAVLRDVTSNQNEVPYRNEYFFTWIPNYILLQNGVEVLRLDNQKQQAISYFFTKSIITVATLHDCKNSKFDSWAVDFIYEYLSHRNFLLEYLKELGILASGIHIPKLDPCSGYLYQSCRPPVTQTINPLTQDSMIVVGDDDTASNENNITIMRNQPSNQAIDKLPGLLQELSTPTKSESTEVDEDDGSENFISKDLVKLYQKATKAEKRVTFAYQEEIRCWYHFTEKFEKSVKDAMDNNSRLNDQQARSRVYDEVAKHLPDFTRESLRKKTAKAKYLGCVVIPLL</sequence>
<evidence type="ECO:0000313" key="2">
    <source>
        <dbReference type="Proteomes" id="UP000789831"/>
    </source>
</evidence>
<accession>A0A9N8YLB7</accession>
<proteinExistence type="predicted"/>